<dbReference type="Gene3D" id="3.30.420.40">
    <property type="match status" value="2"/>
</dbReference>
<accession>A0A5J5ING0</accession>
<dbReference type="AlphaFoldDB" id="A0A5J5ING0"/>
<proteinExistence type="predicted"/>
<sequence length="308" mass="31422">MSGRRVLAIDAGQSGMKVRLDVDGAREDLVFRGIHTGGPLLPQLARVVHETQERVGGTLDVVSAGISGLTDRDADADALLTLVRDAGVRGALLAHDSTTSFLGALGDRHGAVVAAGTGVVTLAVGARAIARVDGWGWIMGDAGSGYWIGREALESVMRAYDGRGPQTMLTEAALARWPDLSQAYMALQADADRVRIVASLAVDVARAADAGDAVAEAISVRAARELAHSARTAIGRVRTGAEPVAVCAIGGVFGSATLRGAFEDAIGADGEDFRVVAPQGVGIDGAVALAGLSPTHPLTAAVHRAGVV</sequence>
<evidence type="ECO:0000313" key="3">
    <source>
        <dbReference type="Proteomes" id="UP000327039"/>
    </source>
</evidence>
<dbReference type="PANTHER" id="PTHR43190:SF3">
    <property type="entry name" value="N-ACETYL-D-GLUCOSAMINE KINASE"/>
    <property type="match status" value="1"/>
</dbReference>
<dbReference type="InterPro" id="IPR002731">
    <property type="entry name" value="ATPase_BadF"/>
</dbReference>
<organism evidence="2 3">
    <name type="scientific">Microbacterium radiodurans</name>
    <dbReference type="NCBI Taxonomy" id="661398"/>
    <lineage>
        <taxon>Bacteria</taxon>
        <taxon>Bacillati</taxon>
        <taxon>Actinomycetota</taxon>
        <taxon>Actinomycetes</taxon>
        <taxon>Micrococcales</taxon>
        <taxon>Microbacteriaceae</taxon>
        <taxon>Microbacterium</taxon>
    </lineage>
</organism>
<reference evidence="3" key="1">
    <citation type="submission" date="2019-09" db="EMBL/GenBank/DDBJ databases">
        <title>Mumia zhuanghuii sp. nov. isolated from the intestinal contents of plateau pika (Ochotona curzoniae) in the Qinghai-Tibet plateau of China.</title>
        <authorList>
            <person name="Tian Z."/>
        </authorList>
    </citation>
    <scope>NUCLEOTIDE SEQUENCE [LARGE SCALE GENOMIC DNA]</scope>
    <source>
        <strain evidence="3">DSM 25564</strain>
    </source>
</reference>
<evidence type="ECO:0000259" key="1">
    <source>
        <dbReference type="Pfam" id="PF01869"/>
    </source>
</evidence>
<dbReference type="RefSeq" id="WP_150419692.1">
    <property type="nucleotide sequence ID" value="NZ_VYRZ01000003.1"/>
</dbReference>
<feature type="domain" description="ATPase BadF/BadG/BcrA/BcrD type" evidence="1">
    <location>
        <begin position="44"/>
        <end position="290"/>
    </location>
</feature>
<dbReference type="Pfam" id="PF01869">
    <property type="entry name" value="BcrAD_BadFG"/>
    <property type="match status" value="1"/>
</dbReference>
<dbReference type="InterPro" id="IPR043129">
    <property type="entry name" value="ATPase_NBD"/>
</dbReference>
<dbReference type="PANTHER" id="PTHR43190">
    <property type="entry name" value="N-ACETYL-D-GLUCOSAMINE KINASE"/>
    <property type="match status" value="1"/>
</dbReference>
<dbReference type="OrthoDB" id="8701357at2"/>
<keyword evidence="3" id="KW-1185">Reference proteome</keyword>
<gene>
    <name evidence="2" type="ORF">F6B42_10720</name>
</gene>
<evidence type="ECO:0000313" key="2">
    <source>
        <dbReference type="EMBL" id="KAA9084982.1"/>
    </source>
</evidence>
<protein>
    <recommendedName>
        <fullName evidence="1">ATPase BadF/BadG/BcrA/BcrD type domain-containing protein</fullName>
    </recommendedName>
</protein>
<dbReference type="EMBL" id="VYRZ01000003">
    <property type="protein sequence ID" value="KAA9084982.1"/>
    <property type="molecule type" value="Genomic_DNA"/>
</dbReference>
<dbReference type="InterPro" id="IPR052519">
    <property type="entry name" value="Euk-type_GlcNAc_Kinase"/>
</dbReference>
<dbReference type="SUPFAM" id="SSF53067">
    <property type="entry name" value="Actin-like ATPase domain"/>
    <property type="match status" value="1"/>
</dbReference>
<name>A0A5J5ING0_9MICO</name>
<dbReference type="Proteomes" id="UP000327039">
    <property type="component" value="Unassembled WGS sequence"/>
</dbReference>
<comment type="caution">
    <text evidence="2">The sequence shown here is derived from an EMBL/GenBank/DDBJ whole genome shotgun (WGS) entry which is preliminary data.</text>
</comment>